<feature type="compositionally biased region" description="Acidic residues" evidence="1">
    <location>
        <begin position="201"/>
        <end position="219"/>
    </location>
</feature>
<dbReference type="InterPro" id="IPR011990">
    <property type="entry name" value="TPR-like_helical_dom_sf"/>
</dbReference>
<evidence type="ECO:0000256" key="1">
    <source>
        <dbReference type="SAM" id="MobiDB-lite"/>
    </source>
</evidence>
<keyword evidence="2" id="KW-1133">Transmembrane helix</keyword>
<dbReference type="SUPFAM" id="SSF48452">
    <property type="entry name" value="TPR-like"/>
    <property type="match status" value="1"/>
</dbReference>
<feature type="compositionally biased region" description="Acidic residues" evidence="1">
    <location>
        <begin position="227"/>
        <end position="241"/>
    </location>
</feature>
<comment type="caution">
    <text evidence="3">The sequence shown here is derived from an EMBL/GenBank/DDBJ whole genome shotgun (WGS) entry which is preliminary data.</text>
</comment>
<dbReference type="Proteomes" id="UP001597492">
    <property type="component" value="Unassembled WGS sequence"/>
</dbReference>
<evidence type="ECO:0000313" key="4">
    <source>
        <dbReference type="Proteomes" id="UP001597492"/>
    </source>
</evidence>
<dbReference type="Gene3D" id="1.25.40.10">
    <property type="entry name" value="Tetratricopeptide repeat domain"/>
    <property type="match status" value="1"/>
</dbReference>
<protein>
    <submittedName>
        <fullName evidence="3">Tetratricopeptide repeat protein</fullName>
    </submittedName>
</protein>
<feature type="transmembrane region" description="Helical" evidence="2">
    <location>
        <begin position="41"/>
        <end position="61"/>
    </location>
</feature>
<dbReference type="EMBL" id="JBHUNE010000006">
    <property type="protein sequence ID" value="MFD2758540.1"/>
    <property type="molecule type" value="Genomic_DNA"/>
</dbReference>
<gene>
    <name evidence="3" type="ORF">ACFSW7_09130</name>
</gene>
<keyword evidence="2" id="KW-0472">Membrane</keyword>
<keyword evidence="2" id="KW-0812">Transmembrane</keyword>
<name>A0ABW5UZA2_9MICO</name>
<proteinExistence type="predicted"/>
<keyword evidence="4" id="KW-1185">Reference proteome</keyword>
<reference evidence="4" key="1">
    <citation type="journal article" date="2019" name="Int. J. Syst. Evol. Microbiol.">
        <title>The Global Catalogue of Microorganisms (GCM) 10K type strain sequencing project: providing services to taxonomists for standard genome sequencing and annotation.</title>
        <authorList>
            <consortium name="The Broad Institute Genomics Platform"/>
            <consortium name="The Broad Institute Genome Sequencing Center for Infectious Disease"/>
            <person name="Wu L."/>
            <person name="Ma J."/>
        </authorList>
    </citation>
    <scope>NUCLEOTIDE SEQUENCE [LARGE SCALE GENOMIC DNA]</scope>
    <source>
        <strain evidence="4">TISTR 1514</strain>
    </source>
</reference>
<organism evidence="3 4">
    <name type="scientific">Gulosibacter faecalis</name>
    <dbReference type="NCBI Taxonomy" id="272240"/>
    <lineage>
        <taxon>Bacteria</taxon>
        <taxon>Bacillati</taxon>
        <taxon>Actinomycetota</taxon>
        <taxon>Actinomycetes</taxon>
        <taxon>Micrococcales</taxon>
        <taxon>Microbacteriaceae</taxon>
        <taxon>Gulosibacter</taxon>
    </lineage>
</organism>
<sequence>MAETDDNIVERRTVARSTRTAGTGGTAVSSARRRRRLRRHLLLWSLPIAIVLLLTSAKLIAQHVIAQSAISQYASGDYEQALNTSGQLKFLNVVEPWKPFYNMGTSYLQLEALPEAQEQLRAALDLATPPEQCPIRANLAIAIEREGDLALEAEDADTAMAKYGEALGVLEEADPSCELSTSNRSITDSDERIRQKLEELQQPEDGEGGDGDEQQDGNDGDQKDPDASPDPDSLDELEDGMGENQEDRRNDVDNEENGYGGGSQPDQPW</sequence>
<feature type="region of interest" description="Disordered" evidence="1">
    <location>
        <begin position="199"/>
        <end position="269"/>
    </location>
</feature>
<accession>A0ABW5UZA2</accession>
<evidence type="ECO:0000313" key="3">
    <source>
        <dbReference type="EMBL" id="MFD2758540.1"/>
    </source>
</evidence>
<dbReference type="RefSeq" id="WP_019617717.1">
    <property type="nucleotide sequence ID" value="NZ_JBHUNE010000006.1"/>
</dbReference>
<evidence type="ECO:0000256" key="2">
    <source>
        <dbReference type="SAM" id="Phobius"/>
    </source>
</evidence>